<dbReference type="Pfam" id="PF00043">
    <property type="entry name" value="GST_C"/>
    <property type="match status" value="1"/>
</dbReference>
<dbReference type="SUPFAM" id="SSF52833">
    <property type="entry name" value="Thioredoxin-like"/>
    <property type="match status" value="1"/>
</dbReference>
<dbReference type="SUPFAM" id="SSF47616">
    <property type="entry name" value="GST C-terminal domain-like"/>
    <property type="match status" value="1"/>
</dbReference>
<feature type="domain" description="GST N-terminal" evidence="2">
    <location>
        <begin position="7"/>
        <end position="83"/>
    </location>
</feature>
<dbReference type="InterPro" id="IPR036249">
    <property type="entry name" value="Thioredoxin-like_sf"/>
</dbReference>
<dbReference type="Gene3D" id="1.20.1050.10">
    <property type="match status" value="2"/>
</dbReference>
<comment type="caution">
    <text evidence="3">The sequence shown here is derived from an EMBL/GenBank/DDBJ whole genome shotgun (WGS) entry which is preliminary data.</text>
</comment>
<evidence type="ECO:0000259" key="1">
    <source>
        <dbReference type="Pfam" id="PF00043"/>
    </source>
</evidence>
<dbReference type="InterPro" id="IPR004045">
    <property type="entry name" value="Glutathione_S-Trfase_N"/>
</dbReference>
<dbReference type="EMBL" id="JAOTJD010000014">
    <property type="protein sequence ID" value="MFD3264137.1"/>
    <property type="molecule type" value="Genomic_DNA"/>
</dbReference>
<dbReference type="Proteomes" id="UP001598130">
    <property type="component" value="Unassembled WGS sequence"/>
</dbReference>
<organism evidence="3 4">
    <name type="scientific">Phenylobacterium ferrooxidans</name>
    <dbReference type="NCBI Taxonomy" id="2982689"/>
    <lineage>
        <taxon>Bacteria</taxon>
        <taxon>Pseudomonadati</taxon>
        <taxon>Pseudomonadota</taxon>
        <taxon>Alphaproteobacteria</taxon>
        <taxon>Caulobacterales</taxon>
        <taxon>Caulobacteraceae</taxon>
        <taxon>Phenylobacterium</taxon>
    </lineage>
</organism>
<dbReference type="Gene3D" id="3.40.30.10">
    <property type="entry name" value="Glutaredoxin"/>
    <property type="match status" value="1"/>
</dbReference>
<dbReference type="Pfam" id="PF13417">
    <property type="entry name" value="GST_N_3"/>
    <property type="match status" value="1"/>
</dbReference>
<evidence type="ECO:0000313" key="3">
    <source>
        <dbReference type="EMBL" id="MFD3264137.1"/>
    </source>
</evidence>
<name>A0ABW6CM28_9CAUL</name>
<reference evidence="3 4" key="1">
    <citation type="submission" date="2022-09" db="EMBL/GenBank/DDBJ databases">
        <title>New species of Phenylobacterium.</title>
        <authorList>
            <person name="Mieszkin S."/>
        </authorList>
    </citation>
    <scope>NUCLEOTIDE SEQUENCE [LARGE SCALE GENOMIC DNA]</scope>
    <source>
        <strain evidence="3 4">HK31-G</strain>
    </source>
</reference>
<dbReference type="PANTHER" id="PTHR12289:SF67">
    <property type="match status" value="1"/>
</dbReference>
<accession>A0ABW6CM28</accession>
<sequence length="340" mass="37366">MSDPIALSGAPGSPYTRKMLAVLRYRRIAYRFLPPSGQALAGLPQPKVALLPTFYLPDEAGELQAVTDSTPIIRRLEREHEGRSLIPADPALAFLNELIEDYADEWLTKAMFHYRWAYEADIAKAAAILPCWRGFCVPDQELAARGAMFAERQIGRLRYVGSNAVTGPVIEAAYVRFLKAFDAHLTRQPYLLGHRPAACDFAVFGQLTQLAEFDPTPMALTLKTAPRVTAWVGMMEDQSGVEPAQDGWNDINALPETLIALLTEIGRVYPPVMLANARAVMTGASEVEAVVDGQAWSQQPFPYQAKCLQWLRASRADLESGARAKVDSILAPTGCMALFA</sequence>
<keyword evidence="4" id="KW-1185">Reference proteome</keyword>
<gene>
    <name evidence="3" type="ORF">OCL97_09200</name>
</gene>
<evidence type="ECO:0000259" key="2">
    <source>
        <dbReference type="Pfam" id="PF13417"/>
    </source>
</evidence>
<feature type="domain" description="Glutathione S-transferase C-terminal" evidence="1">
    <location>
        <begin position="176"/>
        <end position="236"/>
    </location>
</feature>
<dbReference type="InterPro" id="IPR050931">
    <property type="entry name" value="Mito_Protein_Transport_Metaxin"/>
</dbReference>
<evidence type="ECO:0000313" key="4">
    <source>
        <dbReference type="Proteomes" id="UP001598130"/>
    </source>
</evidence>
<dbReference type="InterPro" id="IPR004046">
    <property type="entry name" value="GST_C"/>
</dbReference>
<protein>
    <submittedName>
        <fullName evidence="3">Glutathione S-transferase</fullName>
    </submittedName>
</protein>
<dbReference type="RefSeq" id="WP_377369574.1">
    <property type="nucleotide sequence ID" value="NZ_JAOTJD010000014.1"/>
</dbReference>
<dbReference type="PANTHER" id="PTHR12289">
    <property type="entry name" value="METAXIN RELATED"/>
    <property type="match status" value="1"/>
</dbReference>
<dbReference type="InterPro" id="IPR036282">
    <property type="entry name" value="Glutathione-S-Trfase_C_sf"/>
</dbReference>
<proteinExistence type="predicted"/>